<accession>A0A5B6TIS2</accession>
<name>A0A5B6TIS2_9BACT</name>
<proteinExistence type="predicted"/>
<dbReference type="OrthoDB" id="882485at2"/>
<reference evidence="1 2" key="1">
    <citation type="submission" date="2019-07" db="EMBL/GenBank/DDBJ databases">
        <title>Rufibacter sp. nov., isolated from lake sediment.</title>
        <authorList>
            <person name="Qu J.-H."/>
        </authorList>
    </citation>
    <scope>NUCLEOTIDE SEQUENCE [LARGE SCALE GENOMIC DNA]</scope>
    <source>
        <strain evidence="1 2">NBS58-1</strain>
    </source>
</reference>
<gene>
    <name evidence="1" type="ORF">FOA19_01285</name>
</gene>
<dbReference type="RefSeq" id="WP_149088991.1">
    <property type="nucleotide sequence ID" value="NZ_VKKY01000001.1"/>
</dbReference>
<evidence type="ECO:0000313" key="2">
    <source>
        <dbReference type="Proteomes" id="UP000324133"/>
    </source>
</evidence>
<organism evidence="1 2">
    <name type="scientific">Rufibacter hautae</name>
    <dbReference type="NCBI Taxonomy" id="2595005"/>
    <lineage>
        <taxon>Bacteria</taxon>
        <taxon>Pseudomonadati</taxon>
        <taxon>Bacteroidota</taxon>
        <taxon>Cytophagia</taxon>
        <taxon>Cytophagales</taxon>
        <taxon>Hymenobacteraceae</taxon>
        <taxon>Rufibacter</taxon>
    </lineage>
</organism>
<dbReference type="Proteomes" id="UP000324133">
    <property type="component" value="Unassembled WGS sequence"/>
</dbReference>
<comment type="caution">
    <text evidence="1">The sequence shown here is derived from an EMBL/GenBank/DDBJ whole genome shotgun (WGS) entry which is preliminary data.</text>
</comment>
<dbReference type="EMBL" id="VKKY01000001">
    <property type="protein sequence ID" value="KAA3439347.1"/>
    <property type="molecule type" value="Genomic_DNA"/>
</dbReference>
<sequence length="139" mass="15914">MKQEVRNSLGKLFLTTQYEPSHHWVYNNWIGYQSFDSIVQGANVCLEVISSSGSSCLLNDNRQVLGPWNHAVEWIATDWTPRAVASGLQYFAHVVSDDSLAKVSSEEMHQKVEGFEMRMFSDMEDAKRWLNTKLKSKVN</sequence>
<keyword evidence="2" id="KW-1185">Reference proteome</keyword>
<dbReference type="AlphaFoldDB" id="A0A5B6TIS2"/>
<protein>
    <submittedName>
        <fullName evidence="1">STAS/SEC14 domain-containing protein</fullName>
    </submittedName>
</protein>
<evidence type="ECO:0000313" key="1">
    <source>
        <dbReference type="EMBL" id="KAA3439347.1"/>
    </source>
</evidence>